<dbReference type="AlphaFoldDB" id="A0A3E1K4Q5"/>
<dbReference type="InterPro" id="IPR036291">
    <property type="entry name" value="NAD(P)-bd_dom_sf"/>
</dbReference>
<name>A0A3E1K4Q5_9GAMM</name>
<protein>
    <submittedName>
        <fullName evidence="1">Nucleoside-diphosphate sugar epimerase</fullName>
    </submittedName>
</protein>
<evidence type="ECO:0000313" key="1">
    <source>
        <dbReference type="EMBL" id="RFF29047.1"/>
    </source>
</evidence>
<organism evidence="1 2">
    <name type="scientific">Wenzhouxiangella sediminis</name>
    <dbReference type="NCBI Taxonomy" id="1792836"/>
    <lineage>
        <taxon>Bacteria</taxon>
        <taxon>Pseudomonadati</taxon>
        <taxon>Pseudomonadota</taxon>
        <taxon>Gammaproteobacteria</taxon>
        <taxon>Chromatiales</taxon>
        <taxon>Wenzhouxiangellaceae</taxon>
        <taxon>Wenzhouxiangella</taxon>
    </lineage>
</organism>
<reference evidence="1 2" key="1">
    <citation type="submission" date="2018-08" db="EMBL/GenBank/DDBJ databases">
        <title>Wenzhouxiangella salilacus sp. nov., a novel bacterium isolated from a saline lake in Xinjiang Province, China.</title>
        <authorList>
            <person name="Han S."/>
        </authorList>
    </citation>
    <scope>NUCLEOTIDE SEQUENCE [LARGE SCALE GENOMIC DNA]</scope>
    <source>
        <strain evidence="1 2">XDB06</strain>
    </source>
</reference>
<dbReference type="EMBL" id="QUZK01000052">
    <property type="protein sequence ID" value="RFF29047.1"/>
    <property type="molecule type" value="Genomic_DNA"/>
</dbReference>
<dbReference type="Gene3D" id="3.40.50.720">
    <property type="entry name" value="NAD(P)-binding Rossmann-like Domain"/>
    <property type="match status" value="1"/>
</dbReference>
<evidence type="ECO:0000313" key="2">
    <source>
        <dbReference type="Proteomes" id="UP000260351"/>
    </source>
</evidence>
<proteinExistence type="predicted"/>
<dbReference type="OrthoDB" id="5565437at2"/>
<comment type="caution">
    <text evidence="1">The sequence shown here is derived from an EMBL/GenBank/DDBJ whole genome shotgun (WGS) entry which is preliminary data.</text>
</comment>
<dbReference type="SUPFAM" id="SSF51735">
    <property type="entry name" value="NAD(P)-binding Rossmann-fold domains"/>
    <property type="match status" value="1"/>
</dbReference>
<dbReference type="RefSeq" id="WP_116651853.1">
    <property type="nucleotide sequence ID" value="NZ_QUZK01000052.1"/>
</dbReference>
<accession>A0A3E1K4Q5</accession>
<dbReference type="Proteomes" id="UP000260351">
    <property type="component" value="Unassembled WGS sequence"/>
</dbReference>
<sequence>MSEAAIILLLGASGPVGQCFLDRTAGQRIRVIAISRRDPEKAWPHVTWLQHDLERGPGDVRAGTLVSFGPLAHALSQVEQGIGLGRVIALSSASTLFKKNSRDRAERRQMAALAQCEEALERACRERDIVLTLLKPTLIYGGGQDANVSRIAGLVSRLPLVPVAGRGLRAPVHADDLARLAVECVISGPRSAGTWLLAGGETLTYPDMLKRVAAAEGRHVRLLRLPAWLMKPAVRAAHLAGRMTDIKPAMIERQGMDLVVDDTPAREQLGWDPRPFRP</sequence>
<keyword evidence="2" id="KW-1185">Reference proteome</keyword>
<gene>
    <name evidence="1" type="ORF">DZC52_14420</name>
</gene>